<evidence type="ECO:0000313" key="2">
    <source>
        <dbReference type="EMBL" id="KAJ0202210.1"/>
    </source>
</evidence>
<dbReference type="Proteomes" id="UP000235145">
    <property type="component" value="Unassembled WGS sequence"/>
</dbReference>
<evidence type="ECO:0000313" key="3">
    <source>
        <dbReference type="Proteomes" id="UP000235145"/>
    </source>
</evidence>
<keyword evidence="3" id="KW-1185">Reference proteome</keyword>
<dbReference type="AlphaFoldDB" id="A0A9R1X647"/>
<sequence>MFVRSSEMSTEAEPQDLFCNTPILRLGFKVATHSFGKEQVKGVAEALNEDEGNQANATNEGEEVHEGDQAVNDDRGAVNDSGEAVNEQMPNGEPSQVHVQEQEARETPVATLLKKIRRNKFERIIKLKLGKKVGGADAPGNSEAKHGGLGELMPDSPSRTTVLVTDSRLDSTSPLGTRRVDAVQAETLAVSILDRKERQGGDQRRIKGLSSEGWGRRDHVFQGTCGLADCVRVARGGYSMRTTRQLSCGSKDPGRKAMLCGSKDPGRKAMLCGPKGPGRRAILCGPKGPGRKACVGTSDDRGKAPA</sequence>
<feature type="region of interest" description="Disordered" evidence="1">
    <location>
        <begin position="132"/>
        <end position="159"/>
    </location>
</feature>
<protein>
    <submittedName>
        <fullName evidence="2">Uncharacterized protein</fullName>
    </submittedName>
</protein>
<accession>A0A9R1X647</accession>
<organism evidence="2 3">
    <name type="scientific">Lactuca sativa</name>
    <name type="common">Garden lettuce</name>
    <dbReference type="NCBI Taxonomy" id="4236"/>
    <lineage>
        <taxon>Eukaryota</taxon>
        <taxon>Viridiplantae</taxon>
        <taxon>Streptophyta</taxon>
        <taxon>Embryophyta</taxon>
        <taxon>Tracheophyta</taxon>
        <taxon>Spermatophyta</taxon>
        <taxon>Magnoliopsida</taxon>
        <taxon>eudicotyledons</taxon>
        <taxon>Gunneridae</taxon>
        <taxon>Pentapetalae</taxon>
        <taxon>asterids</taxon>
        <taxon>campanulids</taxon>
        <taxon>Asterales</taxon>
        <taxon>Asteraceae</taxon>
        <taxon>Cichorioideae</taxon>
        <taxon>Cichorieae</taxon>
        <taxon>Lactucinae</taxon>
        <taxon>Lactuca</taxon>
    </lineage>
</organism>
<comment type="caution">
    <text evidence="2">The sequence shown here is derived from an EMBL/GenBank/DDBJ whole genome shotgun (WGS) entry which is preliminary data.</text>
</comment>
<proteinExistence type="predicted"/>
<gene>
    <name evidence="2" type="ORF">LSAT_V11C600299900</name>
</gene>
<feature type="region of interest" description="Disordered" evidence="1">
    <location>
        <begin position="52"/>
        <end position="106"/>
    </location>
</feature>
<evidence type="ECO:0000256" key="1">
    <source>
        <dbReference type="SAM" id="MobiDB-lite"/>
    </source>
</evidence>
<name>A0A9R1X647_LACSA</name>
<dbReference type="EMBL" id="NBSK02000006">
    <property type="protein sequence ID" value="KAJ0202210.1"/>
    <property type="molecule type" value="Genomic_DNA"/>
</dbReference>
<feature type="compositionally biased region" description="Basic and acidic residues" evidence="1">
    <location>
        <begin position="62"/>
        <end position="77"/>
    </location>
</feature>
<reference evidence="2 3" key="1">
    <citation type="journal article" date="2017" name="Nat. Commun.">
        <title>Genome assembly with in vitro proximity ligation data and whole-genome triplication in lettuce.</title>
        <authorList>
            <person name="Reyes-Chin-Wo S."/>
            <person name="Wang Z."/>
            <person name="Yang X."/>
            <person name="Kozik A."/>
            <person name="Arikit S."/>
            <person name="Song C."/>
            <person name="Xia L."/>
            <person name="Froenicke L."/>
            <person name="Lavelle D.O."/>
            <person name="Truco M.J."/>
            <person name="Xia R."/>
            <person name="Zhu S."/>
            <person name="Xu C."/>
            <person name="Xu H."/>
            <person name="Xu X."/>
            <person name="Cox K."/>
            <person name="Korf I."/>
            <person name="Meyers B.C."/>
            <person name="Michelmore R.W."/>
        </authorList>
    </citation>
    <scope>NUCLEOTIDE SEQUENCE [LARGE SCALE GENOMIC DNA]</scope>
    <source>
        <strain evidence="3">cv. Salinas</strain>
        <tissue evidence="2">Seedlings</tissue>
    </source>
</reference>